<organism evidence="1 2">
    <name type="scientific">Tupaia chinensis</name>
    <name type="common">Chinese tree shrew</name>
    <name type="synonym">Tupaia belangeri chinensis</name>
    <dbReference type="NCBI Taxonomy" id="246437"/>
    <lineage>
        <taxon>Eukaryota</taxon>
        <taxon>Metazoa</taxon>
        <taxon>Chordata</taxon>
        <taxon>Craniata</taxon>
        <taxon>Vertebrata</taxon>
        <taxon>Euteleostomi</taxon>
        <taxon>Mammalia</taxon>
        <taxon>Eutheria</taxon>
        <taxon>Euarchontoglires</taxon>
        <taxon>Scandentia</taxon>
        <taxon>Tupaiidae</taxon>
        <taxon>Tupaia</taxon>
    </lineage>
</organism>
<dbReference type="EMBL" id="KB320563">
    <property type="protein sequence ID" value="ELW68615.1"/>
    <property type="molecule type" value="Genomic_DNA"/>
</dbReference>
<dbReference type="Proteomes" id="UP000011518">
    <property type="component" value="Unassembled WGS sequence"/>
</dbReference>
<name>L9L089_TUPCH</name>
<gene>
    <name evidence="1" type="ORF">TREES_T100008866</name>
</gene>
<evidence type="ECO:0000313" key="2">
    <source>
        <dbReference type="Proteomes" id="UP000011518"/>
    </source>
</evidence>
<protein>
    <submittedName>
        <fullName evidence="1">Uncharacterized protein</fullName>
    </submittedName>
</protein>
<accession>L9L089</accession>
<proteinExistence type="predicted"/>
<dbReference type="InParanoid" id="L9L089"/>
<sequence>MKTDNPALRWYPRSRWIQWHSRLTPETEGVEAQEVKTADVQVLLANERRSQDMDPEPSDIKACALLPGYSPRLDHMTEQHWLMTVMEKTSSDGWKHLPEKASDLDANSSDYWEETLQRPLVSLAAEPEELGDT</sequence>
<dbReference type="AlphaFoldDB" id="L9L089"/>
<evidence type="ECO:0000313" key="1">
    <source>
        <dbReference type="EMBL" id="ELW68615.1"/>
    </source>
</evidence>
<reference evidence="2" key="1">
    <citation type="submission" date="2012-07" db="EMBL/GenBank/DDBJ databases">
        <title>Genome of the Chinese tree shrew, a rising model animal genetically related to primates.</title>
        <authorList>
            <person name="Zhang G."/>
            <person name="Fan Y."/>
            <person name="Yao Y."/>
            <person name="Huang Z."/>
        </authorList>
    </citation>
    <scope>NUCLEOTIDE SEQUENCE [LARGE SCALE GENOMIC DNA]</scope>
</reference>
<reference evidence="2" key="2">
    <citation type="journal article" date="2013" name="Nat. Commun.">
        <title>Genome of the Chinese tree shrew.</title>
        <authorList>
            <person name="Fan Y."/>
            <person name="Huang Z.Y."/>
            <person name="Cao C.C."/>
            <person name="Chen C.S."/>
            <person name="Chen Y.X."/>
            <person name="Fan D.D."/>
            <person name="He J."/>
            <person name="Hou H.L."/>
            <person name="Hu L."/>
            <person name="Hu X.T."/>
            <person name="Jiang X.T."/>
            <person name="Lai R."/>
            <person name="Lang Y.S."/>
            <person name="Liang B."/>
            <person name="Liao S.G."/>
            <person name="Mu D."/>
            <person name="Ma Y.Y."/>
            <person name="Niu Y.Y."/>
            <person name="Sun X.Q."/>
            <person name="Xia J.Q."/>
            <person name="Xiao J."/>
            <person name="Xiong Z.Q."/>
            <person name="Xu L."/>
            <person name="Yang L."/>
            <person name="Zhang Y."/>
            <person name="Zhao W."/>
            <person name="Zhao X.D."/>
            <person name="Zheng Y.T."/>
            <person name="Zhou J.M."/>
            <person name="Zhu Y.B."/>
            <person name="Zhang G.J."/>
            <person name="Wang J."/>
            <person name="Yao Y.G."/>
        </authorList>
    </citation>
    <scope>NUCLEOTIDE SEQUENCE [LARGE SCALE GENOMIC DNA]</scope>
</reference>
<keyword evidence="2" id="KW-1185">Reference proteome</keyword>